<proteinExistence type="predicted"/>
<accession>A0AAV4XLR5</accession>
<comment type="caution">
    <text evidence="1">The sequence shown here is derived from an EMBL/GenBank/DDBJ whole genome shotgun (WGS) entry which is preliminary data.</text>
</comment>
<keyword evidence="2" id="KW-1185">Reference proteome</keyword>
<sequence>MRLVLDRRCGHYGLTIGCLQVALASQSMGEKRWISFEWTEQLDSPLTMSVSTKQLNLIISRAILRRESEPRCGFILNSSPVKPTDIIPDSKAGRAPS</sequence>
<evidence type="ECO:0000313" key="2">
    <source>
        <dbReference type="Proteomes" id="UP001054945"/>
    </source>
</evidence>
<evidence type="ECO:0000313" key="1">
    <source>
        <dbReference type="EMBL" id="GIY96096.1"/>
    </source>
</evidence>
<gene>
    <name evidence="1" type="ORF">CEXT_749901</name>
</gene>
<dbReference type="EMBL" id="BPLR01018005">
    <property type="protein sequence ID" value="GIY96096.1"/>
    <property type="molecule type" value="Genomic_DNA"/>
</dbReference>
<dbReference type="AlphaFoldDB" id="A0AAV4XLR5"/>
<organism evidence="1 2">
    <name type="scientific">Caerostris extrusa</name>
    <name type="common">Bark spider</name>
    <name type="synonym">Caerostris bankana</name>
    <dbReference type="NCBI Taxonomy" id="172846"/>
    <lineage>
        <taxon>Eukaryota</taxon>
        <taxon>Metazoa</taxon>
        <taxon>Ecdysozoa</taxon>
        <taxon>Arthropoda</taxon>
        <taxon>Chelicerata</taxon>
        <taxon>Arachnida</taxon>
        <taxon>Araneae</taxon>
        <taxon>Araneomorphae</taxon>
        <taxon>Entelegynae</taxon>
        <taxon>Araneoidea</taxon>
        <taxon>Araneidae</taxon>
        <taxon>Caerostris</taxon>
    </lineage>
</organism>
<reference evidence="1 2" key="1">
    <citation type="submission" date="2021-06" db="EMBL/GenBank/DDBJ databases">
        <title>Caerostris extrusa draft genome.</title>
        <authorList>
            <person name="Kono N."/>
            <person name="Arakawa K."/>
        </authorList>
    </citation>
    <scope>NUCLEOTIDE SEQUENCE [LARGE SCALE GENOMIC DNA]</scope>
</reference>
<name>A0AAV4XLR5_CAEEX</name>
<dbReference type="Proteomes" id="UP001054945">
    <property type="component" value="Unassembled WGS sequence"/>
</dbReference>
<protein>
    <submittedName>
        <fullName evidence="1">Uncharacterized protein</fullName>
    </submittedName>
</protein>